<keyword evidence="3 5" id="KW-0067">ATP-binding</keyword>
<dbReference type="PANTHER" id="PTHR24031">
    <property type="entry name" value="RNA HELICASE"/>
    <property type="match status" value="1"/>
</dbReference>
<dbReference type="GO" id="GO:0004725">
    <property type="term" value="F:protein tyrosine phosphatase activity"/>
    <property type="evidence" value="ECO:0007669"/>
    <property type="project" value="InterPro"/>
</dbReference>
<dbReference type="InterPro" id="IPR000387">
    <property type="entry name" value="Tyr_Pase_dom"/>
</dbReference>
<feature type="domain" description="Helicase C-terminal" evidence="9">
    <location>
        <begin position="990"/>
        <end position="1138"/>
    </location>
</feature>
<dbReference type="Pfam" id="PF00270">
    <property type="entry name" value="DEAD"/>
    <property type="match status" value="1"/>
</dbReference>
<dbReference type="PROSITE" id="PS51194">
    <property type="entry name" value="HELICASE_CTER"/>
    <property type="match status" value="1"/>
</dbReference>
<feature type="domain" description="Tyrosine specific protein phosphatases" evidence="7">
    <location>
        <begin position="458"/>
        <end position="517"/>
    </location>
</feature>
<dbReference type="GO" id="GO:0003724">
    <property type="term" value="F:RNA helicase activity"/>
    <property type="evidence" value="ECO:0007669"/>
    <property type="project" value="UniProtKB-EC"/>
</dbReference>
<comment type="similarity">
    <text evidence="5">Belongs to the DEAD box helicase family.</text>
</comment>
<dbReference type="SMART" id="SM00490">
    <property type="entry name" value="HELICc"/>
    <property type="match status" value="1"/>
</dbReference>
<evidence type="ECO:0000259" key="6">
    <source>
        <dbReference type="PROSITE" id="PS50055"/>
    </source>
</evidence>
<organism evidence="10 11">
    <name type="scientific">Strongyloides stercoralis</name>
    <name type="common">Threadworm</name>
    <dbReference type="NCBI Taxonomy" id="6248"/>
    <lineage>
        <taxon>Eukaryota</taxon>
        <taxon>Metazoa</taxon>
        <taxon>Ecdysozoa</taxon>
        <taxon>Nematoda</taxon>
        <taxon>Chromadorea</taxon>
        <taxon>Rhabditida</taxon>
        <taxon>Tylenchina</taxon>
        <taxon>Panagrolaimomorpha</taxon>
        <taxon>Strongyloidoidea</taxon>
        <taxon>Strongyloididae</taxon>
        <taxon>Strongyloides</taxon>
    </lineage>
</organism>
<dbReference type="Pfam" id="PF00271">
    <property type="entry name" value="Helicase_C"/>
    <property type="match status" value="1"/>
</dbReference>
<dbReference type="Gene3D" id="3.40.50.300">
    <property type="entry name" value="P-loop containing nucleotide triphosphate hydrolases"/>
    <property type="match status" value="2"/>
</dbReference>
<dbReference type="SMART" id="SM00487">
    <property type="entry name" value="DEXDc"/>
    <property type="match status" value="1"/>
</dbReference>
<dbReference type="SUPFAM" id="SSF52799">
    <property type="entry name" value="(Phosphotyrosine protein) phosphatases II"/>
    <property type="match status" value="1"/>
</dbReference>
<dbReference type="InterPro" id="IPR001650">
    <property type="entry name" value="Helicase_C-like"/>
</dbReference>
<accession>A0AAF5CYU7</accession>
<evidence type="ECO:0000256" key="3">
    <source>
        <dbReference type="ARBA" id="ARBA00022840"/>
    </source>
</evidence>
<keyword evidence="2 5" id="KW-0378">Hydrolase</keyword>
<dbReference type="InterPro" id="IPR011545">
    <property type="entry name" value="DEAD/DEAH_box_helicase_dom"/>
</dbReference>
<proteinExistence type="inferred from homology"/>
<comment type="function">
    <text evidence="5">RNA helicase.</text>
</comment>
<dbReference type="CDD" id="cd18787">
    <property type="entry name" value="SF2_C_DEAD"/>
    <property type="match status" value="1"/>
</dbReference>
<evidence type="ECO:0000256" key="4">
    <source>
        <dbReference type="ARBA" id="ARBA00022884"/>
    </source>
</evidence>
<dbReference type="SMART" id="SM00194">
    <property type="entry name" value="PTPc"/>
    <property type="match status" value="1"/>
</dbReference>
<evidence type="ECO:0000256" key="1">
    <source>
        <dbReference type="ARBA" id="ARBA00022741"/>
    </source>
</evidence>
<dbReference type="PROSITE" id="PS50056">
    <property type="entry name" value="TYR_PHOSPHATASE_2"/>
    <property type="match status" value="1"/>
</dbReference>
<dbReference type="SMART" id="SM00404">
    <property type="entry name" value="PTPc_motif"/>
    <property type="match status" value="1"/>
</dbReference>
<dbReference type="CDD" id="cd17956">
    <property type="entry name" value="DEADc_DDX51"/>
    <property type="match status" value="1"/>
</dbReference>
<dbReference type="PRINTS" id="PR00700">
    <property type="entry name" value="PRTYPHPHTASE"/>
</dbReference>
<evidence type="ECO:0000313" key="10">
    <source>
        <dbReference type="Proteomes" id="UP000035681"/>
    </source>
</evidence>
<comment type="catalytic activity">
    <reaction evidence="5">
        <text>ATP + H2O = ADP + phosphate + H(+)</text>
        <dbReference type="Rhea" id="RHEA:13065"/>
        <dbReference type="ChEBI" id="CHEBI:15377"/>
        <dbReference type="ChEBI" id="CHEBI:15378"/>
        <dbReference type="ChEBI" id="CHEBI:30616"/>
        <dbReference type="ChEBI" id="CHEBI:43474"/>
        <dbReference type="ChEBI" id="CHEBI:456216"/>
        <dbReference type="EC" id="3.6.4.13"/>
    </reaction>
</comment>
<evidence type="ECO:0000256" key="2">
    <source>
        <dbReference type="ARBA" id="ARBA00022801"/>
    </source>
</evidence>
<sequence>QYLVTPINKKLHDYENSSVLKSNIENSEDENDRVFDGSTPFKGKRHFSEEVSEITDLQQPNVFKFDANYVRTILTNAAATQDDDIAKFAITDPRFDEEWKKFDEMKDAMNNSTGGFEWRTKYSNKNKSWMIPLKRVAQKFFTVAGKPMDDDNIFFTENMKLNDCRCKLIRQLMIEQSKPSLWLLGTLSECESNVFDNPKLRSYLSLECNRTQILRRAGLFKQSIEKDRVYVRLRGKYYNNINLGKHIFNAPKRPMYAESIVGGMERRFEIMDSEVNHVVYQPAKSSNLSSKIRNSRIQCNVGTMFKINESLFNSNSKSDRFGLGCNLPFIHANVVDDPILFNTFIVTQAPMKTTAADFWKMTYQSGAKYIFMLVGKNDPSRCYDYYPQTAFEARKYDCLTVECVEIDGFTDPFFTVSRIRVTHKEKGSLYLEHWQCDMNNSSNLELPLRLLRLARNCNTPTIVHDHYGVSRAACLVAIELGICRMMRGPTIRFPVQHAVQTLRKYRSFSIETPMQYIYINRCVIHFLKPLIGSILDFDSDYKSWLESRQKRLFIDKLNSAIPEYLQLSPTFDPDLLPKVNHDSRRNIKIFPNSTIGYMPKVMERKHFVRFDLYRYIIRNANFKFKVYLFSVIFFFFKMPKRVKNKVKGPSGNDFEPREFVVPEIKEPPIDYKIVGTEELVTLEAAHMTLSWIEEATTFTPEINKEVSLKIKLIKNLNEELFEKVKKNIKRYFPVQGAVLPDLLEETVVSPILPPRDIAISAPTGSGKTLCYVLPILNSLLYNGINCIHALVVVPVNQLVEQILGEFKKYAPEYISIVGLSNIVDHKKERKLLFNNDSNLCTANIIITTPQRFMEHLFDNDGKDFDLTRLRYLIIDEADKMSHTARLDWLDTIEQKCKMFTKKFTLEDLNNFGTNTYLQKILVSATLNKDVEMLHMWNLRYPRLFHAKSNDIQENVTESFMKADQIENALYLPSGLVNEHVICDSKYQPLLVYYYLSKHPEWKSVIIFCDENEKTNRLPELLKILCKDSTCAHQMNSRLRPAKRINLIKEFKEHKIRVLVCSDAMSRGIDIQDLDCVINYGRPLDERQFIHRAGRTARAGNKGFLLNVVTGDEHRIMKKYLSNAGLWNQINVVQVNPISENSQLKDMYNKALEKYRQNMKNMNK</sequence>
<dbReference type="Gene3D" id="3.90.190.10">
    <property type="entry name" value="Protein tyrosine phosphatase superfamily"/>
    <property type="match status" value="1"/>
</dbReference>
<dbReference type="Pfam" id="PF00102">
    <property type="entry name" value="Y_phosphatase"/>
    <property type="match status" value="1"/>
</dbReference>
<dbReference type="SUPFAM" id="SSF52540">
    <property type="entry name" value="P-loop containing nucleoside triphosphate hydrolases"/>
    <property type="match status" value="1"/>
</dbReference>
<dbReference type="Proteomes" id="UP000035681">
    <property type="component" value="Unplaced"/>
</dbReference>
<keyword evidence="4 5" id="KW-0694">RNA-binding</keyword>
<dbReference type="InterPro" id="IPR029021">
    <property type="entry name" value="Prot-tyrosine_phosphatase-like"/>
</dbReference>
<dbReference type="GO" id="GO:0003723">
    <property type="term" value="F:RNA binding"/>
    <property type="evidence" value="ECO:0007669"/>
    <property type="project" value="UniProtKB-UniRule"/>
</dbReference>
<evidence type="ECO:0000259" key="8">
    <source>
        <dbReference type="PROSITE" id="PS51192"/>
    </source>
</evidence>
<evidence type="ECO:0000313" key="11">
    <source>
        <dbReference type="WBParaSite" id="TCONS_00004057.p1"/>
    </source>
</evidence>
<keyword evidence="1 5" id="KW-0547">Nucleotide-binding</keyword>
<name>A0AAF5CYU7_STRER</name>
<dbReference type="WBParaSite" id="TCONS_00004057.p1">
    <property type="protein sequence ID" value="TCONS_00004057.p1"/>
    <property type="gene ID" value="XLOC_000980"/>
</dbReference>
<dbReference type="PROSITE" id="PS50055">
    <property type="entry name" value="TYR_PHOSPHATASE_PTP"/>
    <property type="match status" value="1"/>
</dbReference>
<protein>
    <recommendedName>
        <fullName evidence="5">ATP-dependent RNA helicase</fullName>
        <ecNumber evidence="5">3.6.4.13</ecNumber>
    </recommendedName>
</protein>
<feature type="domain" description="Tyrosine-protein phosphatase" evidence="6">
    <location>
        <begin position="264"/>
        <end position="526"/>
    </location>
</feature>
<evidence type="ECO:0000259" key="9">
    <source>
        <dbReference type="PROSITE" id="PS51194"/>
    </source>
</evidence>
<evidence type="ECO:0000256" key="5">
    <source>
        <dbReference type="RuleBase" id="RU365068"/>
    </source>
</evidence>
<dbReference type="AlphaFoldDB" id="A0AAF5CYU7"/>
<dbReference type="InterPro" id="IPR003595">
    <property type="entry name" value="Tyr_Pase_cat"/>
</dbReference>
<dbReference type="EC" id="3.6.4.13" evidence="5"/>
<reference evidence="11" key="1">
    <citation type="submission" date="2024-02" db="UniProtKB">
        <authorList>
            <consortium name="WormBaseParasite"/>
        </authorList>
    </citation>
    <scope>IDENTIFICATION</scope>
</reference>
<keyword evidence="5" id="KW-0347">Helicase</keyword>
<feature type="domain" description="Helicase ATP-binding" evidence="8">
    <location>
        <begin position="748"/>
        <end position="944"/>
    </location>
</feature>
<evidence type="ECO:0000259" key="7">
    <source>
        <dbReference type="PROSITE" id="PS50056"/>
    </source>
</evidence>
<keyword evidence="10" id="KW-1185">Reference proteome</keyword>
<dbReference type="InterPro" id="IPR014001">
    <property type="entry name" value="Helicase_ATP-bd"/>
</dbReference>
<dbReference type="InterPro" id="IPR000242">
    <property type="entry name" value="PTP_cat"/>
</dbReference>
<dbReference type="InterPro" id="IPR027417">
    <property type="entry name" value="P-loop_NTPase"/>
</dbReference>
<dbReference type="GO" id="GO:0005524">
    <property type="term" value="F:ATP binding"/>
    <property type="evidence" value="ECO:0007669"/>
    <property type="project" value="UniProtKB-UniRule"/>
</dbReference>
<dbReference type="PROSITE" id="PS51192">
    <property type="entry name" value="HELICASE_ATP_BIND_1"/>
    <property type="match status" value="1"/>
</dbReference>
<comment type="domain">
    <text evidence="5">The Q motif is unique to and characteristic of the DEAD box family of RNA helicases and controls ATP binding and hydrolysis.</text>
</comment>
<dbReference type="CDD" id="cd00047">
    <property type="entry name" value="PTPc"/>
    <property type="match status" value="1"/>
</dbReference>